<comment type="subcellular location">
    <subcellularLocation>
        <location evidence="1">Nucleus</location>
    </subcellularLocation>
</comment>
<dbReference type="PANTHER" id="PTHR22812">
    <property type="entry name" value="CHROMOBOX PROTEIN"/>
    <property type="match status" value="1"/>
</dbReference>
<dbReference type="PaxDb" id="5141-EFNCRP00000006500"/>
<dbReference type="STRING" id="367110.V5IQU3"/>
<dbReference type="InterPro" id="IPR023780">
    <property type="entry name" value="Chromo_domain"/>
</dbReference>
<organism evidence="6 7">
    <name type="scientific">Neurospora crassa (strain ATCC 24698 / 74-OR23-1A / CBS 708.71 / DSM 1257 / FGSC 987)</name>
    <dbReference type="NCBI Taxonomy" id="367110"/>
    <lineage>
        <taxon>Eukaryota</taxon>
        <taxon>Fungi</taxon>
        <taxon>Dikarya</taxon>
        <taxon>Ascomycota</taxon>
        <taxon>Pezizomycotina</taxon>
        <taxon>Sordariomycetes</taxon>
        <taxon>Sordariomycetidae</taxon>
        <taxon>Sordariales</taxon>
        <taxon>Sordariaceae</taxon>
        <taxon>Neurospora</taxon>
    </lineage>
</organism>
<keyword evidence="3" id="KW-0539">Nucleus</keyword>
<reference evidence="6 7" key="1">
    <citation type="journal article" date="2003" name="Nature">
        <title>The genome sequence of the filamentous fungus Neurospora crassa.</title>
        <authorList>
            <person name="Galagan J.E."/>
            <person name="Calvo S.E."/>
            <person name="Borkovich K.A."/>
            <person name="Selker E.U."/>
            <person name="Read N.D."/>
            <person name="Jaffe D."/>
            <person name="FitzHugh W."/>
            <person name="Ma L.J."/>
            <person name="Smirnov S."/>
            <person name="Purcell S."/>
            <person name="Rehman B."/>
            <person name="Elkins T."/>
            <person name="Engels R."/>
            <person name="Wang S."/>
            <person name="Nielsen C.B."/>
            <person name="Butler J."/>
            <person name="Endrizzi M."/>
            <person name="Qui D."/>
            <person name="Ianakiev P."/>
            <person name="Bell-Pedersen D."/>
            <person name="Nelson M.A."/>
            <person name="Werner-Washburne M."/>
            <person name="Selitrennikoff C.P."/>
            <person name="Kinsey J.A."/>
            <person name="Braun E.L."/>
            <person name="Zelter A."/>
            <person name="Schulte U."/>
            <person name="Kothe G.O."/>
            <person name="Jedd G."/>
            <person name="Mewes W."/>
            <person name="Staben C."/>
            <person name="Marcotte E."/>
            <person name="Greenberg D."/>
            <person name="Roy A."/>
            <person name="Foley K."/>
            <person name="Naylor J."/>
            <person name="Stange-Thomann N."/>
            <person name="Barrett R."/>
            <person name="Gnerre S."/>
            <person name="Kamal M."/>
            <person name="Kamvysselis M."/>
            <person name="Mauceli E."/>
            <person name="Bielke C."/>
            <person name="Rudd S."/>
            <person name="Frishman D."/>
            <person name="Krystofova S."/>
            <person name="Rasmussen C."/>
            <person name="Metzenberg R.L."/>
            <person name="Perkins D.D."/>
            <person name="Kroken S."/>
            <person name="Cogoni C."/>
            <person name="Macino G."/>
            <person name="Catcheside D."/>
            <person name="Li W."/>
            <person name="Pratt R.J."/>
            <person name="Osmani S.A."/>
            <person name="DeSouza C.P."/>
            <person name="Glass L."/>
            <person name="Orbach M.J."/>
            <person name="Berglund J.A."/>
            <person name="Voelker R."/>
            <person name="Yarden O."/>
            <person name="Plamann M."/>
            <person name="Seiler S."/>
            <person name="Dunlap J."/>
            <person name="Radford A."/>
            <person name="Aramayo R."/>
            <person name="Natvig D.O."/>
            <person name="Alex L.A."/>
            <person name="Mannhaupt G."/>
            <person name="Ebbole D.J."/>
            <person name="Freitag M."/>
            <person name="Paulsen I."/>
            <person name="Sachs M.S."/>
            <person name="Lander E.S."/>
            <person name="Nusbaum C."/>
            <person name="Birren B."/>
        </authorList>
    </citation>
    <scope>NUCLEOTIDE SEQUENCE [LARGE SCALE GENOMIC DNA]</scope>
    <source>
        <strain evidence="7">ATCC 24698 / 74-OR23-1A / CBS 708.71 / DSM 1257 / FGSC 987</strain>
    </source>
</reference>
<protein>
    <recommendedName>
        <fullName evidence="5">Chromo domain-containing protein</fullName>
    </recommendedName>
</protein>
<evidence type="ECO:0000256" key="2">
    <source>
        <dbReference type="ARBA" id="ARBA00011353"/>
    </source>
</evidence>
<dbReference type="InterPro" id="IPR051219">
    <property type="entry name" value="Heterochromatin_chromo-domain"/>
</dbReference>
<evidence type="ECO:0000256" key="1">
    <source>
        <dbReference type="ARBA" id="ARBA00004123"/>
    </source>
</evidence>
<dbReference type="InterPro" id="IPR023779">
    <property type="entry name" value="Chromodomain_CS"/>
</dbReference>
<dbReference type="InterPro" id="IPR000953">
    <property type="entry name" value="Chromo/chromo_shadow_dom"/>
</dbReference>
<evidence type="ECO:0000256" key="3">
    <source>
        <dbReference type="ARBA" id="ARBA00023242"/>
    </source>
</evidence>
<dbReference type="SUPFAM" id="SSF54160">
    <property type="entry name" value="Chromo domain-like"/>
    <property type="match status" value="1"/>
</dbReference>
<name>V5IQU3_NEUCR</name>
<evidence type="ECO:0000256" key="4">
    <source>
        <dbReference type="SAM" id="MobiDB-lite"/>
    </source>
</evidence>
<dbReference type="PROSITE" id="PS00598">
    <property type="entry name" value="CHROMO_1"/>
    <property type="match status" value="1"/>
</dbReference>
<feature type="region of interest" description="Disordered" evidence="4">
    <location>
        <begin position="241"/>
        <end position="353"/>
    </location>
</feature>
<feature type="compositionally biased region" description="Basic and acidic residues" evidence="4">
    <location>
        <begin position="242"/>
        <end position="261"/>
    </location>
</feature>
<dbReference type="Proteomes" id="UP000001805">
    <property type="component" value="Chromosome 1, Linkage Group I"/>
</dbReference>
<dbReference type="AlphaFoldDB" id="V5IQU3"/>
<keyword evidence="7" id="KW-1185">Reference proteome</keyword>
<dbReference type="GO" id="GO:0031507">
    <property type="term" value="P:heterochromatin formation"/>
    <property type="evidence" value="ECO:0000318"/>
    <property type="project" value="GO_Central"/>
</dbReference>
<feature type="domain" description="Chromo" evidence="5">
    <location>
        <begin position="197"/>
        <end position="258"/>
    </location>
</feature>
<dbReference type="PROSITE" id="PS50013">
    <property type="entry name" value="CHROMO_2"/>
    <property type="match status" value="1"/>
</dbReference>
<evidence type="ECO:0000313" key="7">
    <source>
        <dbReference type="Proteomes" id="UP000001805"/>
    </source>
</evidence>
<dbReference type="OMA" id="NAETMEH"/>
<dbReference type="VEuPathDB" id="FungiDB:NCU08362"/>
<dbReference type="SMR" id="V5IQU3"/>
<dbReference type="GO" id="GO:0003682">
    <property type="term" value="F:chromatin binding"/>
    <property type="evidence" value="ECO:0000318"/>
    <property type="project" value="GO_Central"/>
</dbReference>
<feature type="region of interest" description="Disordered" evidence="4">
    <location>
        <begin position="58"/>
        <end position="195"/>
    </location>
</feature>
<dbReference type="EMBL" id="CM002236">
    <property type="protein sequence ID" value="ESA44145.1"/>
    <property type="molecule type" value="Genomic_DNA"/>
</dbReference>
<feature type="compositionally biased region" description="Basic and acidic residues" evidence="4">
    <location>
        <begin position="271"/>
        <end position="301"/>
    </location>
</feature>
<feature type="compositionally biased region" description="Basic and acidic residues" evidence="4">
    <location>
        <begin position="172"/>
        <end position="195"/>
    </location>
</feature>
<dbReference type="SMART" id="SM00298">
    <property type="entry name" value="CHROMO"/>
    <property type="match status" value="1"/>
</dbReference>
<gene>
    <name evidence="6" type="ORF">NCU08362</name>
</gene>
<dbReference type="CDD" id="cd00024">
    <property type="entry name" value="CD_CSD"/>
    <property type="match status" value="1"/>
</dbReference>
<dbReference type="Pfam" id="PF00385">
    <property type="entry name" value="Chromo"/>
    <property type="match status" value="1"/>
</dbReference>
<evidence type="ECO:0000259" key="5">
    <source>
        <dbReference type="PROSITE" id="PS50013"/>
    </source>
</evidence>
<dbReference type="InterPro" id="IPR016197">
    <property type="entry name" value="Chromo-like_dom_sf"/>
</dbReference>
<dbReference type="InParanoid" id="V5IQU3"/>
<feature type="compositionally biased region" description="Low complexity" evidence="4">
    <location>
        <begin position="84"/>
        <end position="105"/>
    </location>
</feature>
<comment type="subunit">
    <text evidence="2">Component of the NuA4 histone acetyltransferase complex.</text>
</comment>
<sequence length="353" mass="38026">MPFLSDAELEDDDLVRIQSDLFDEYNEPRQISEDIAPSQPVPAGVTVVTMDDKLELNAPVAGMEGETSKRAMPSRSLSATPAQSASKTPKSAKSTSSRTPKSSLKSTEKSSGRKRKAVEIEEADSEREEEGKDVTPAKRGRKPAAAPSARLAAKAAKKKGPGHSASTNGTASKEKPKGKAGRPKKDAAADVVPKGEYEVEAIVDSIINAETMEHVYFVKWKGYPSSENTWEPKQNLQGATELLRKFNADQKAKKSEEASEKKAKKAKTSHKVQEADMTDKVDEKTKEAAKAPKAKPAEKQQAKPRGRPGRPPKASKDAKSAKETKAPAKAAKKTKEVKAPRAGTRVSSRTKSA</sequence>
<dbReference type="HOGENOM" id="CLU_781020_0_0_1"/>
<dbReference type="GeneID" id="23568485"/>
<dbReference type="GO" id="GO:0005634">
    <property type="term" value="C:nucleus"/>
    <property type="evidence" value="ECO:0007669"/>
    <property type="project" value="UniProtKB-SubCell"/>
</dbReference>
<dbReference type="GO" id="GO:0005721">
    <property type="term" value="C:pericentric heterochromatin"/>
    <property type="evidence" value="ECO:0000318"/>
    <property type="project" value="GO_Central"/>
</dbReference>
<dbReference type="Gene3D" id="2.40.50.40">
    <property type="match status" value="1"/>
</dbReference>
<accession>V5IQU3</accession>
<feature type="compositionally biased region" description="Low complexity" evidence="4">
    <location>
        <begin position="143"/>
        <end position="154"/>
    </location>
</feature>
<feature type="compositionally biased region" description="Basic and acidic residues" evidence="4">
    <location>
        <begin position="314"/>
        <end position="326"/>
    </location>
</feature>
<dbReference type="RefSeq" id="XP_011393195.1">
    <property type="nucleotide sequence ID" value="XM_011394893.1"/>
</dbReference>
<proteinExistence type="predicted"/>
<dbReference type="OrthoDB" id="433924at2759"/>
<evidence type="ECO:0000313" key="6">
    <source>
        <dbReference type="EMBL" id="ESA44145.1"/>
    </source>
</evidence>